<dbReference type="EMBL" id="BJWG01000006">
    <property type="protein sequence ID" value="GEL95008.1"/>
    <property type="molecule type" value="Genomic_DNA"/>
</dbReference>
<keyword evidence="2" id="KW-0812">Transmembrane</keyword>
<evidence type="ECO:0000256" key="1">
    <source>
        <dbReference type="SAM" id="MobiDB-lite"/>
    </source>
</evidence>
<dbReference type="Proteomes" id="UP000321720">
    <property type="component" value="Unassembled WGS sequence"/>
</dbReference>
<feature type="transmembrane region" description="Helical" evidence="2">
    <location>
        <begin position="17"/>
        <end position="34"/>
    </location>
</feature>
<accession>A0A511JAK1</accession>
<feature type="transmembrane region" description="Helical" evidence="2">
    <location>
        <begin position="146"/>
        <end position="164"/>
    </location>
</feature>
<feature type="compositionally biased region" description="Low complexity" evidence="1">
    <location>
        <begin position="302"/>
        <end position="314"/>
    </location>
</feature>
<comment type="caution">
    <text evidence="3">The sequence shown here is derived from an EMBL/GenBank/DDBJ whole genome shotgun (WGS) entry which is preliminary data.</text>
</comment>
<feature type="compositionally biased region" description="Polar residues" evidence="1">
    <location>
        <begin position="286"/>
        <end position="296"/>
    </location>
</feature>
<protein>
    <submittedName>
        <fullName evidence="3">Uncharacterized protein</fullName>
    </submittedName>
</protein>
<dbReference type="AlphaFoldDB" id="A0A511JAK1"/>
<keyword evidence="4" id="KW-1185">Reference proteome</keyword>
<sequence length="331" mass="34217">MRRARGSASYRRDVKGIAGPVALALVGLWVAYLVPHKLRHRQQLVESRVDDRFSDGLRVLAVSERRARSQVSAPECGTTSTTGLLTPGSGFPVRRTVTATGGTAVDRPTAQQDRITAEAARRSAQTRAAHAAALARRGAAARRRGALAGALLVLTVLGVVAAAALPAVTWVVAAVPAALLATVVVLGRRAVIAGRAADAAWTGRIAQAEREVVVARQPGPVITGRAVKPSQTPTQAIAQVVVEEQDSAAEDGTWSPVPVPRPTYALKPSAPRYEPAPLTDLEGSTAVRTSAGTSSSESDEGATTPAAVVAPPTTGSIDLDGILAKRRASGQ</sequence>
<evidence type="ECO:0000313" key="3">
    <source>
        <dbReference type="EMBL" id="GEL95008.1"/>
    </source>
</evidence>
<keyword evidence="2" id="KW-0472">Membrane</keyword>
<evidence type="ECO:0000256" key="2">
    <source>
        <dbReference type="SAM" id="Phobius"/>
    </source>
</evidence>
<evidence type="ECO:0000313" key="4">
    <source>
        <dbReference type="Proteomes" id="UP000321720"/>
    </source>
</evidence>
<proteinExistence type="predicted"/>
<name>A0A511JAK1_9CELL</name>
<reference evidence="3 4" key="1">
    <citation type="submission" date="2019-07" db="EMBL/GenBank/DDBJ databases">
        <title>Whole genome shotgun sequence of Cellulomonas composti NBRC 100758.</title>
        <authorList>
            <person name="Hosoyama A."/>
            <person name="Uohara A."/>
            <person name="Ohji S."/>
            <person name="Ichikawa N."/>
        </authorList>
    </citation>
    <scope>NUCLEOTIDE SEQUENCE [LARGE SCALE GENOMIC DNA]</scope>
    <source>
        <strain evidence="3 4">NBRC 100758</strain>
    </source>
</reference>
<feature type="region of interest" description="Disordered" evidence="1">
    <location>
        <begin position="247"/>
        <end position="331"/>
    </location>
</feature>
<feature type="transmembrane region" description="Helical" evidence="2">
    <location>
        <begin position="170"/>
        <end position="187"/>
    </location>
</feature>
<organism evidence="3 4">
    <name type="scientific">Cellulomonas composti</name>
    <dbReference type="NCBI Taxonomy" id="266130"/>
    <lineage>
        <taxon>Bacteria</taxon>
        <taxon>Bacillati</taxon>
        <taxon>Actinomycetota</taxon>
        <taxon>Actinomycetes</taxon>
        <taxon>Micrococcales</taxon>
        <taxon>Cellulomonadaceae</taxon>
        <taxon>Cellulomonas</taxon>
    </lineage>
</organism>
<keyword evidence="2" id="KW-1133">Transmembrane helix</keyword>
<gene>
    <name evidence="3" type="ORF">CCO02nite_16660</name>
</gene>